<dbReference type="Pfam" id="PF10847">
    <property type="entry name" value="DUF2656"/>
    <property type="match status" value="1"/>
</dbReference>
<dbReference type="InterPro" id="IPR020325">
    <property type="entry name" value="Uncharacterised_16.1kDa"/>
</dbReference>
<gene>
    <name evidence="1" type="ORF">BJP34_31125</name>
</gene>
<evidence type="ECO:0000313" key="1">
    <source>
        <dbReference type="EMBL" id="AOX04619.1"/>
    </source>
</evidence>
<dbReference type="Proteomes" id="UP000177870">
    <property type="component" value="Chromosome"/>
</dbReference>
<sequence>MTDSQTGRMLLSHNFELSDDSFPELNREEFTQVFAEGLSNYPSLKCRKLDHPHWMVEILFPTQEFTAPQVGELCAQALDEKRISQKKGDFMPDILILGGLKKTPPLSNAPDTLQTGEWGVDVVETTSAEQFLTALGWEEKTAGKTIDNVFKIEKRNNAAS</sequence>
<accession>A0A1D8U3X5</accession>
<dbReference type="OrthoDB" id="455255at2"/>
<dbReference type="AlphaFoldDB" id="A0A1D8U3X5"/>
<organism evidence="1 2">
    <name type="scientific">Moorena producens PAL-8-15-08-1</name>
    <dbReference type="NCBI Taxonomy" id="1458985"/>
    <lineage>
        <taxon>Bacteria</taxon>
        <taxon>Bacillati</taxon>
        <taxon>Cyanobacteriota</taxon>
        <taxon>Cyanophyceae</taxon>
        <taxon>Coleofasciculales</taxon>
        <taxon>Coleofasciculaceae</taxon>
        <taxon>Moorena</taxon>
    </lineage>
</organism>
<evidence type="ECO:0008006" key="3">
    <source>
        <dbReference type="Google" id="ProtNLM"/>
    </source>
</evidence>
<dbReference type="KEGG" id="mpro:BJP34_31125"/>
<proteinExistence type="predicted"/>
<dbReference type="RefSeq" id="WP_070396971.1">
    <property type="nucleotide sequence ID" value="NZ_CP017599.1"/>
</dbReference>
<name>A0A1D8U3X5_9CYAN</name>
<protein>
    <recommendedName>
        <fullName evidence="3">DUF2656 domain-containing protein</fullName>
    </recommendedName>
</protein>
<dbReference type="EMBL" id="CP017599">
    <property type="protein sequence ID" value="AOX04619.1"/>
    <property type="molecule type" value="Genomic_DNA"/>
</dbReference>
<evidence type="ECO:0000313" key="2">
    <source>
        <dbReference type="Proteomes" id="UP000177870"/>
    </source>
</evidence>
<reference evidence="2" key="1">
    <citation type="submission" date="2016-10" db="EMBL/GenBank/DDBJ databases">
        <title>Comparative genomics uncovers the prolific and rare metabolic potential of the cyanobacterial genus Moorea.</title>
        <authorList>
            <person name="Leao T."/>
            <person name="Castelao G."/>
            <person name="Korobeynikov A."/>
            <person name="Monroe E.A."/>
            <person name="Podell S."/>
            <person name="Glukhov E."/>
            <person name="Allen E."/>
            <person name="Gerwick W.H."/>
            <person name="Gerwick L."/>
        </authorList>
    </citation>
    <scope>NUCLEOTIDE SEQUENCE [LARGE SCALE GENOMIC DNA]</scope>
    <source>
        <strain evidence="2">PAL-8-15-08-1</strain>
    </source>
</reference>